<protein>
    <recommendedName>
        <fullName evidence="4">Transmembrane protein</fullName>
    </recommendedName>
</protein>
<accession>A0A8S1MPR8</accession>
<proteinExistence type="predicted"/>
<keyword evidence="1" id="KW-0472">Membrane</keyword>
<dbReference type="OMA" id="MIAYSHS"/>
<comment type="caution">
    <text evidence="2">The sequence shown here is derived from an EMBL/GenBank/DDBJ whole genome shotgun (WGS) entry which is preliminary data.</text>
</comment>
<feature type="transmembrane region" description="Helical" evidence="1">
    <location>
        <begin position="132"/>
        <end position="149"/>
    </location>
</feature>
<dbReference type="AlphaFoldDB" id="A0A8S1MPR8"/>
<feature type="transmembrane region" description="Helical" evidence="1">
    <location>
        <begin position="85"/>
        <end position="112"/>
    </location>
</feature>
<gene>
    <name evidence="2" type="ORF">PPRIM_AZ9-3.1.T0690083</name>
</gene>
<dbReference type="Proteomes" id="UP000688137">
    <property type="component" value="Unassembled WGS sequence"/>
</dbReference>
<evidence type="ECO:0000313" key="2">
    <source>
        <dbReference type="EMBL" id="CAD8083047.1"/>
    </source>
</evidence>
<name>A0A8S1MPR8_PARPR</name>
<keyword evidence="3" id="KW-1185">Reference proteome</keyword>
<feature type="transmembrane region" description="Helical" evidence="1">
    <location>
        <begin position="56"/>
        <end position="73"/>
    </location>
</feature>
<sequence length="223" mass="26430">MLVFRSIFKYKQQIYEAPKRFSKNEIQINAQKQKARLMSEKLLQQTSNIESNTPRIVSILFGVMTVPTFYYFYNALSIKFEDISYFYNVRLCIDWLNLKYGLLCGSLIGLNMMRFDDFKAKNKLRSKVPINYTYYSLPILLGLCSYSCIETLSQWWVVPTFINIISTMIAYSHSTNMGTAPFWTFAIVYQILVLDLITTGSLFWSQRNLNQHREKRKELYYKY</sequence>
<evidence type="ECO:0008006" key="4">
    <source>
        <dbReference type="Google" id="ProtNLM"/>
    </source>
</evidence>
<organism evidence="2 3">
    <name type="scientific">Paramecium primaurelia</name>
    <dbReference type="NCBI Taxonomy" id="5886"/>
    <lineage>
        <taxon>Eukaryota</taxon>
        <taxon>Sar</taxon>
        <taxon>Alveolata</taxon>
        <taxon>Ciliophora</taxon>
        <taxon>Intramacronucleata</taxon>
        <taxon>Oligohymenophorea</taxon>
        <taxon>Peniculida</taxon>
        <taxon>Parameciidae</taxon>
        <taxon>Paramecium</taxon>
    </lineage>
</organism>
<reference evidence="2" key="1">
    <citation type="submission" date="2021-01" db="EMBL/GenBank/DDBJ databases">
        <authorList>
            <consortium name="Genoscope - CEA"/>
            <person name="William W."/>
        </authorList>
    </citation>
    <scope>NUCLEOTIDE SEQUENCE</scope>
</reference>
<keyword evidence="1" id="KW-1133">Transmembrane helix</keyword>
<evidence type="ECO:0000256" key="1">
    <source>
        <dbReference type="SAM" id="Phobius"/>
    </source>
</evidence>
<dbReference type="EMBL" id="CAJJDM010000072">
    <property type="protein sequence ID" value="CAD8083047.1"/>
    <property type="molecule type" value="Genomic_DNA"/>
</dbReference>
<evidence type="ECO:0000313" key="3">
    <source>
        <dbReference type="Proteomes" id="UP000688137"/>
    </source>
</evidence>
<feature type="transmembrane region" description="Helical" evidence="1">
    <location>
        <begin position="180"/>
        <end position="204"/>
    </location>
</feature>
<keyword evidence="1" id="KW-0812">Transmembrane</keyword>